<keyword evidence="6 9" id="KW-1133">Transmembrane helix</keyword>
<keyword evidence="7 9" id="KW-0472">Membrane</keyword>
<keyword evidence="5 9" id="KW-0653">Protein transport</keyword>
<feature type="transmembrane region" description="Helical" evidence="9">
    <location>
        <begin position="125"/>
        <end position="144"/>
    </location>
</feature>
<dbReference type="WBParaSite" id="nRc.2.0.1.t18378-RA">
    <property type="protein sequence ID" value="nRc.2.0.1.t18378-RA"/>
    <property type="gene ID" value="nRc.2.0.1.g18378"/>
</dbReference>
<dbReference type="GO" id="GO:0005737">
    <property type="term" value="C:cytoplasm"/>
    <property type="evidence" value="ECO:0007669"/>
    <property type="project" value="UniProtKB-ARBA"/>
</dbReference>
<evidence type="ECO:0000256" key="1">
    <source>
        <dbReference type="ARBA" id="ARBA00003566"/>
    </source>
</evidence>
<name>A0A915IX23_ROMCU</name>
<evidence type="ECO:0000256" key="9">
    <source>
        <dbReference type="RuleBase" id="RU363111"/>
    </source>
</evidence>
<dbReference type="Proteomes" id="UP000887565">
    <property type="component" value="Unplaced"/>
</dbReference>
<dbReference type="GO" id="GO:0016020">
    <property type="term" value="C:membrane"/>
    <property type="evidence" value="ECO:0007669"/>
    <property type="project" value="UniProtKB-SubCell"/>
</dbReference>
<feature type="transmembrane region" description="Helical" evidence="9">
    <location>
        <begin position="66"/>
        <end position="87"/>
    </location>
</feature>
<evidence type="ECO:0000256" key="7">
    <source>
        <dbReference type="ARBA" id="ARBA00023136"/>
    </source>
</evidence>
<evidence type="ECO:0000313" key="10">
    <source>
        <dbReference type="Proteomes" id="UP000887565"/>
    </source>
</evidence>
<keyword evidence="4 9" id="KW-0812">Transmembrane</keyword>
<comment type="function">
    <text evidence="1 9">May be involved in fusion of retrograde transport vesicles derived from an endocytic compartment with the Golgi complex.</text>
</comment>
<dbReference type="Pfam" id="PF04178">
    <property type="entry name" value="Got1"/>
    <property type="match status" value="1"/>
</dbReference>
<accession>A0A915IX23</accession>
<dbReference type="PANTHER" id="PTHR23137:SF6">
    <property type="entry name" value="VESICLE TRANSPORT PROTEIN"/>
    <property type="match status" value="1"/>
</dbReference>
<feature type="transmembrane region" description="Helical" evidence="9">
    <location>
        <begin position="38"/>
        <end position="60"/>
    </location>
</feature>
<feature type="transmembrane region" description="Helical" evidence="9">
    <location>
        <begin position="99"/>
        <end position="119"/>
    </location>
</feature>
<evidence type="ECO:0000256" key="2">
    <source>
        <dbReference type="ARBA" id="ARBA00004141"/>
    </source>
</evidence>
<dbReference type="InterPro" id="IPR007305">
    <property type="entry name" value="Vesicle_transpt_Got1/SFT2"/>
</dbReference>
<comment type="similarity">
    <text evidence="8 9">Belongs to the SFT2 family.</text>
</comment>
<dbReference type="AlphaFoldDB" id="A0A915IX23"/>
<organism evidence="10 11">
    <name type="scientific">Romanomermis culicivorax</name>
    <name type="common">Nematode worm</name>
    <dbReference type="NCBI Taxonomy" id="13658"/>
    <lineage>
        <taxon>Eukaryota</taxon>
        <taxon>Metazoa</taxon>
        <taxon>Ecdysozoa</taxon>
        <taxon>Nematoda</taxon>
        <taxon>Enoplea</taxon>
        <taxon>Dorylaimia</taxon>
        <taxon>Mermithida</taxon>
        <taxon>Mermithoidea</taxon>
        <taxon>Mermithidae</taxon>
        <taxon>Romanomermis</taxon>
    </lineage>
</organism>
<dbReference type="GO" id="GO:0015031">
    <property type="term" value="P:protein transport"/>
    <property type="evidence" value="ECO:0007669"/>
    <property type="project" value="UniProtKB-KW"/>
</dbReference>
<dbReference type="InterPro" id="IPR011691">
    <property type="entry name" value="Vesicle_transpt_SFT2"/>
</dbReference>
<sequence>MDKLRRALSGQEDDGMERGIVEEITQASSWSWETRIKGFVVCFVAGILLSLLGVMSIFFFKYTLFALLFTMGSVAAILSTFFLMGPIKQLQKMFAPTRLTASIATVILIVLTFMAGLVWKNGALCLLFLVLQFMAMAWYALSYIPYARDAVKKCCNTCMV</sequence>
<evidence type="ECO:0000256" key="3">
    <source>
        <dbReference type="ARBA" id="ARBA00022448"/>
    </source>
</evidence>
<dbReference type="GO" id="GO:0016192">
    <property type="term" value="P:vesicle-mediated transport"/>
    <property type="evidence" value="ECO:0007669"/>
    <property type="project" value="InterPro"/>
</dbReference>
<evidence type="ECO:0000256" key="4">
    <source>
        <dbReference type="ARBA" id="ARBA00022692"/>
    </source>
</evidence>
<evidence type="ECO:0000256" key="8">
    <source>
        <dbReference type="ARBA" id="ARBA00025800"/>
    </source>
</evidence>
<keyword evidence="3 9" id="KW-0813">Transport</keyword>
<comment type="subcellular location">
    <subcellularLocation>
        <location evidence="2 9">Membrane</location>
        <topology evidence="2 9">Multi-pass membrane protein</topology>
    </subcellularLocation>
</comment>
<reference evidence="11" key="1">
    <citation type="submission" date="2022-11" db="UniProtKB">
        <authorList>
            <consortium name="WormBaseParasite"/>
        </authorList>
    </citation>
    <scope>IDENTIFICATION</scope>
</reference>
<keyword evidence="10" id="KW-1185">Reference proteome</keyword>
<evidence type="ECO:0000256" key="5">
    <source>
        <dbReference type="ARBA" id="ARBA00022927"/>
    </source>
</evidence>
<dbReference type="PANTHER" id="PTHR23137">
    <property type="entry name" value="VESICLE TRANSPORT PROTEIN-RELATED"/>
    <property type="match status" value="1"/>
</dbReference>
<proteinExistence type="inferred from homology"/>
<protein>
    <recommendedName>
        <fullName evidence="9">Vesicle transport protein</fullName>
    </recommendedName>
</protein>
<dbReference type="GO" id="GO:0012505">
    <property type="term" value="C:endomembrane system"/>
    <property type="evidence" value="ECO:0007669"/>
    <property type="project" value="UniProtKB-ARBA"/>
</dbReference>
<evidence type="ECO:0000256" key="6">
    <source>
        <dbReference type="ARBA" id="ARBA00022989"/>
    </source>
</evidence>
<evidence type="ECO:0000313" key="11">
    <source>
        <dbReference type="WBParaSite" id="nRc.2.0.1.t18378-RA"/>
    </source>
</evidence>
<dbReference type="OMA" id="IRCCDTE"/>